<dbReference type="AlphaFoldDB" id="A0AAD7H5W4"/>
<comment type="caution">
    <text evidence="1">The sequence shown here is derived from an EMBL/GenBank/DDBJ whole genome shotgun (WGS) entry which is preliminary data.</text>
</comment>
<evidence type="ECO:0000313" key="2">
    <source>
        <dbReference type="Proteomes" id="UP001215598"/>
    </source>
</evidence>
<proteinExistence type="predicted"/>
<sequence>MRQMYAQDYCDTIPHKDPLPPHIFQLANSSDYHMKYHAIILSCVPSSLPITTERLSPGKQGSKLGTQVPASEFILESFARTLFNP</sequence>
<protein>
    <submittedName>
        <fullName evidence="1">Uncharacterized protein</fullName>
    </submittedName>
</protein>
<evidence type="ECO:0000313" key="1">
    <source>
        <dbReference type="EMBL" id="KAJ7712633.1"/>
    </source>
</evidence>
<reference evidence="1" key="1">
    <citation type="submission" date="2023-03" db="EMBL/GenBank/DDBJ databases">
        <title>Massive genome expansion in bonnet fungi (Mycena s.s.) driven by repeated elements and novel gene families across ecological guilds.</title>
        <authorList>
            <consortium name="Lawrence Berkeley National Laboratory"/>
            <person name="Harder C.B."/>
            <person name="Miyauchi S."/>
            <person name="Viragh M."/>
            <person name="Kuo A."/>
            <person name="Thoen E."/>
            <person name="Andreopoulos B."/>
            <person name="Lu D."/>
            <person name="Skrede I."/>
            <person name="Drula E."/>
            <person name="Henrissat B."/>
            <person name="Morin E."/>
            <person name="Kohler A."/>
            <person name="Barry K."/>
            <person name="LaButti K."/>
            <person name="Morin E."/>
            <person name="Salamov A."/>
            <person name="Lipzen A."/>
            <person name="Mereny Z."/>
            <person name="Hegedus B."/>
            <person name="Baldrian P."/>
            <person name="Stursova M."/>
            <person name="Weitz H."/>
            <person name="Taylor A."/>
            <person name="Grigoriev I.V."/>
            <person name="Nagy L.G."/>
            <person name="Martin F."/>
            <person name="Kauserud H."/>
        </authorList>
    </citation>
    <scope>NUCLEOTIDE SEQUENCE</scope>
    <source>
        <strain evidence="1">CBHHK182m</strain>
    </source>
</reference>
<organism evidence="1 2">
    <name type="scientific">Mycena metata</name>
    <dbReference type="NCBI Taxonomy" id="1033252"/>
    <lineage>
        <taxon>Eukaryota</taxon>
        <taxon>Fungi</taxon>
        <taxon>Dikarya</taxon>
        <taxon>Basidiomycota</taxon>
        <taxon>Agaricomycotina</taxon>
        <taxon>Agaricomycetes</taxon>
        <taxon>Agaricomycetidae</taxon>
        <taxon>Agaricales</taxon>
        <taxon>Marasmiineae</taxon>
        <taxon>Mycenaceae</taxon>
        <taxon>Mycena</taxon>
    </lineage>
</organism>
<feature type="non-terminal residue" evidence="1">
    <location>
        <position position="1"/>
    </location>
</feature>
<gene>
    <name evidence="1" type="ORF">B0H16DRAFT_1247666</name>
</gene>
<dbReference type="Proteomes" id="UP001215598">
    <property type="component" value="Unassembled WGS sequence"/>
</dbReference>
<dbReference type="EMBL" id="JARKIB010000361">
    <property type="protein sequence ID" value="KAJ7712633.1"/>
    <property type="molecule type" value="Genomic_DNA"/>
</dbReference>
<keyword evidence="2" id="KW-1185">Reference proteome</keyword>
<accession>A0AAD7H5W4</accession>
<name>A0AAD7H5W4_9AGAR</name>